<dbReference type="Proteomes" id="UP000499080">
    <property type="component" value="Unassembled WGS sequence"/>
</dbReference>
<dbReference type="EMBL" id="BGPR01055645">
    <property type="protein sequence ID" value="GBO32192.1"/>
    <property type="molecule type" value="Genomic_DNA"/>
</dbReference>
<organism evidence="1 2">
    <name type="scientific">Araneus ventricosus</name>
    <name type="common">Orbweaver spider</name>
    <name type="synonym">Epeira ventricosa</name>
    <dbReference type="NCBI Taxonomy" id="182803"/>
    <lineage>
        <taxon>Eukaryota</taxon>
        <taxon>Metazoa</taxon>
        <taxon>Ecdysozoa</taxon>
        <taxon>Arthropoda</taxon>
        <taxon>Chelicerata</taxon>
        <taxon>Arachnida</taxon>
        <taxon>Araneae</taxon>
        <taxon>Araneomorphae</taxon>
        <taxon>Entelegynae</taxon>
        <taxon>Araneoidea</taxon>
        <taxon>Araneidae</taxon>
        <taxon>Araneus</taxon>
    </lineage>
</organism>
<evidence type="ECO:0000313" key="2">
    <source>
        <dbReference type="Proteomes" id="UP000499080"/>
    </source>
</evidence>
<sequence length="153" mass="17557">MDCMNVPVYQSNPTPPTIDLLQEEHSKNVCSEICCLCDIGFGLGAHKRRVAFQLNLKLLRNICLFFVCNQQLDFNLRSERRLQLDERILFDSRNRFFSFVARPQNVLCPRSQSSYLAGGCPYKVNECSNEERNPGSTQTYLVALLKICCYCDS</sequence>
<dbReference type="AlphaFoldDB" id="A0A4Y2W5A4"/>
<evidence type="ECO:0000313" key="1">
    <source>
        <dbReference type="EMBL" id="GBO32192.1"/>
    </source>
</evidence>
<reference evidence="1 2" key="1">
    <citation type="journal article" date="2019" name="Sci. Rep.">
        <title>Orb-weaving spider Araneus ventricosus genome elucidates the spidroin gene catalogue.</title>
        <authorList>
            <person name="Kono N."/>
            <person name="Nakamura H."/>
            <person name="Ohtoshi R."/>
            <person name="Moran D.A.P."/>
            <person name="Shinohara A."/>
            <person name="Yoshida Y."/>
            <person name="Fujiwara M."/>
            <person name="Mori M."/>
            <person name="Tomita M."/>
            <person name="Arakawa K."/>
        </authorList>
    </citation>
    <scope>NUCLEOTIDE SEQUENCE [LARGE SCALE GENOMIC DNA]</scope>
</reference>
<protein>
    <submittedName>
        <fullName evidence="1">Uncharacterized protein</fullName>
    </submittedName>
</protein>
<name>A0A4Y2W5A4_ARAVE</name>
<keyword evidence="2" id="KW-1185">Reference proteome</keyword>
<accession>A0A4Y2W5A4</accession>
<proteinExistence type="predicted"/>
<comment type="caution">
    <text evidence="1">The sequence shown here is derived from an EMBL/GenBank/DDBJ whole genome shotgun (WGS) entry which is preliminary data.</text>
</comment>
<gene>
    <name evidence="1" type="ORF">AVEN_130606_1</name>
</gene>